<dbReference type="EMBL" id="JARAOO010000003">
    <property type="protein sequence ID" value="KAJ7977411.1"/>
    <property type="molecule type" value="Genomic_DNA"/>
</dbReference>
<feature type="region of interest" description="Disordered" evidence="1">
    <location>
        <begin position="1"/>
        <end position="59"/>
    </location>
</feature>
<gene>
    <name evidence="2" type="ORF">O6P43_007042</name>
</gene>
<dbReference type="Proteomes" id="UP001163823">
    <property type="component" value="Chromosome 3"/>
</dbReference>
<proteinExistence type="predicted"/>
<accession>A0AAD7Q9F6</accession>
<evidence type="ECO:0000313" key="3">
    <source>
        <dbReference type="Proteomes" id="UP001163823"/>
    </source>
</evidence>
<comment type="caution">
    <text evidence="2">The sequence shown here is derived from an EMBL/GenBank/DDBJ whole genome shotgun (WGS) entry which is preliminary data.</text>
</comment>
<evidence type="ECO:0000256" key="1">
    <source>
        <dbReference type="SAM" id="MobiDB-lite"/>
    </source>
</evidence>
<protein>
    <submittedName>
        <fullName evidence="2">Uncharacterized protein</fullName>
    </submittedName>
</protein>
<dbReference type="KEGG" id="qsa:O6P43_007042"/>
<name>A0AAD7Q9F6_QUISA</name>
<sequence>MEKQFGAPVSAKQLFAHTHTKRKNGEWVDNKSKNTSSFTDANASAKMKEEMQLQREQMQQVQEHIQLMQQQMEQMM</sequence>
<organism evidence="2 3">
    <name type="scientific">Quillaja saponaria</name>
    <name type="common">Soap bark tree</name>
    <dbReference type="NCBI Taxonomy" id="32244"/>
    <lineage>
        <taxon>Eukaryota</taxon>
        <taxon>Viridiplantae</taxon>
        <taxon>Streptophyta</taxon>
        <taxon>Embryophyta</taxon>
        <taxon>Tracheophyta</taxon>
        <taxon>Spermatophyta</taxon>
        <taxon>Magnoliopsida</taxon>
        <taxon>eudicotyledons</taxon>
        <taxon>Gunneridae</taxon>
        <taxon>Pentapetalae</taxon>
        <taxon>rosids</taxon>
        <taxon>fabids</taxon>
        <taxon>Fabales</taxon>
        <taxon>Quillajaceae</taxon>
        <taxon>Quillaja</taxon>
    </lineage>
</organism>
<keyword evidence="3" id="KW-1185">Reference proteome</keyword>
<evidence type="ECO:0000313" key="2">
    <source>
        <dbReference type="EMBL" id="KAJ7977411.1"/>
    </source>
</evidence>
<reference evidence="2" key="1">
    <citation type="journal article" date="2023" name="Science">
        <title>Elucidation of the pathway for biosynthesis of saponin adjuvants from the soapbark tree.</title>
        <authorList>
            <person name="Reed J."/>
            <person name="Orme A."/>
            <person name="El-Demerdash A."/>
            <person name="Owen C."/>
            <person name="Martin L.B.B."/>
            <person name="Misra R.C."/>
            <person name="Kikuchi S."/>
            <person name="Rejzek M."/>
            <person name="Martin A.C."/>
            <person name="Harkess A."/>
            <person name="Leebens-Mack J."/>
            <person name="Louveau T."/>
            <person name="Stephenson M.J."/>
            <person name="Osbourn A."/>
        </authorList>
    </citation>
    <scope>NUCLEOTIDE SEQUENCE</scope>
    <source>
        <strain evidence="2">S10</strain>
    </source>
</reference>
<dbReference type="AlphaFoldDB" id="A0AAD7Q9F6"/>
<feature type="compositionally biased region" description="Polar residues" evidence="1">
    <location>
        <begin position="33"/>
        <end position="42"/>
    </location>
</feature>
<feature type="compositionally biased region" description="Basic and acidic residues" evidence="1">
    <location>
        <begin position="23"/>
        <end position="32"/>
    </location>
</feature>